<dbReference type="PANTHER" id="PTHR20963">
    <property type="entry name" value="MULTIPLE INOSITOL POLYPHOSPHATE PHOSPHATASE-RELATED"/>
    <property type="match status" value="1"/>
</dbReference>
<keyword evidence="4" id="KW-1185">Reference proteome</keyword>
<dbReference type="InterPro" id="IPR000560">
    <property type="entry name" value="His_Pase_clade-2"/>
</dbReference>
<reference evidence="3 4" key="1">
    <citation type="submission" date="2024-02" db="EMBL/GenBank/DDBJ databases">
        <title>De novo assembly and annotation of 12 fungi associated with fruit tree decline syndrome in Ontario, Canada.</title>
        <authorList>
            <person name="Sulman M."/>
            <person name="Ellouze W."/>
            <person name="Ilyukhin E."/>
        </authorList>
    </citation>
    <scope>NUCLEOTIDE SEQUENCE [LARGE SCALE GENOMIC DNA]</scope>
    <source>
        <strain evidence="3 4">M11/M66-122</strain>
    </source>
</reference>
<accession>A0AAN9UZP4</accession>
<evidence type="ECO:0000313" key="3">
    <source>
        <dbReference type="EMBL" id="KAK7756866.1"/>
    </source>
</evidence>
<dbReference type="Proteomes" id="UP001320420">
    <property type="component" value="Unassembled WGS sequence"/>
</dbReference>
<organism evidence="3 4">
    <name type="scientific">Diatrype stigma</name>
    <dbReference type="NCBI Taxonomy" id="117547"/>
    <lineage>
        <taxon>Eukaryota</taxon>
        <taxon>Fungi</taxon>
        <taxon>Dikarya</taxon>
        <taxon>Ascomycota</taxon>
        <taxon>Pezizomycotina</taxon>
        <taxon>Sordariomycetes</taxon>
        <taxon>Xylariomycetidae</taxon>
        <taxon>Xylariales</taxon>
        <taxon>Diatrypaceae</taxon>
        <taxon>Diatrype</taxon>
    </lineage>
</organism>
<name>A0AAN9UZP4_9PEZI</name>
<gene>
    <name evidence="3" type="ORF">SLS62_001311</name>
</gene>
<dbReference type="AlphaFoldDB" id="A0AAN9UZP4"/>
<evidence type="ECO:0008006" key="5">
    <source>
        <dbReference type="Google" id="ProtNLM"/>
    </source>
</evidence>
<dbReference type="CDD" id="cd07061">
    <property type="entry name" value="HP_HAP_like"/>
    <property type="match status" value="1"/>
</dbReference>
<dbReference type="GO" id="GO:0003993">
    <property type="term" value="F:acid phosphatase activity"/>
    <property type="evidence" value="ECO:0007669"/>
    <property type="project" value="TreeGrafter"/>
</dbReference>
<proteinExistence type="predicted"/>
<sequence length="545" mass="58257">MLSLAAVGMIGCWKEASLERFMSGLNFSPPGAVAAAAAVEALPLVANSVSSNESHDDHHSNFDRYKHLGHLSPFFVPPNTPEWLKSGTPPGCTASRAFLIHRHGSRYPHGDELPVIQGLADYIGNNSALFSSPRGPVPRAWSFLQKETGWRNTLTLGVDDLTAPGRQQLFDHGVALRLRYPDLYTEPDDDGAALAVAGDEDRVVESASWFLAGYHGRAIASSASASASASGRGNASTTPPPPFLRVVPEDSDTPSWITPHETCSAWDERLGSDPAARWGAVYLPPIADRLNALLAGPWPGVRFTPAHVHGMFWACAYGTAARGIGVSMDEAESGSPWCDVFEPGEVLDNEYEYDLRQRGFSGYGLPGDMGAVLGGLLVGNVTAFLGQGQGQGQERVFSDEDQDQDRSGKEKLLSLNFCHDKTLAFGLTALGLAADDAFPPEGPVDRHRSWQTARLVPFASYMLWKRLECGEEGGESEGESSGGGSGSSRIQLVLNGANYGLGPTGCAIDEYGTCSFDNFLDTAKVKAALNVTHGDAKWREVCGDA</sequence>
<dbReference type="Gene3D" id="3.40.50.1240">
    <property type="entry name" value="Phosphoglycerate mutase-like"/>
    <property type="match status" value="1"/>
</dbReference>
<dbReference type="EMBL" id="JAKJXP020000005">
    <property type="protein sequence ID" value="KAK7756866.1"/>
    <property type="molecule type" value="Genomic_DNA"/>
</dbReference>
<protein>
    <recommendedName>
        <fullName evidence="5">3-phytase</fullName>
    </recommendedName>
</protein>
<dbReference type="PANTHER" id="PTHR20963:SF42">
    <property type="entry name" value="PHOSPHOGLYCERATE MUTASE-LIKE PROTEIN"/>
    <property type="match status" value="1"/>
</dbReference>
<evidence type="ECO:0000313" key="4">
    <source>
        <dbReference type="Proteomes" id="UP001320420"/>
    </source>
</evidence>
<comment type="caution">
    <text evidence="3">The sequence shown here is derived from an EMBL/GenBank/DDBJ whole genome shotgun (WGS) entry which is preliminary data.</text>
</comment>
<dbReference type="InterPro" id="IPR029033">
    <property type="entry name" value="His_PPase_superfam"/>
</dbReference>
<keyword evidence="1" id="KW-0378">Hydrolase</keyword>
<evidence type="ECO:0000256" key="2">
    <source>
        <dbReference type="SAM" id="MobiDB-lite"/>
    </source>
</evidence>
<feature type="region of interest" description="Disordered" evidence="2">
    <location>
        <begin position="227"/>
        <end position="257"/>
    </location>
</feature>
<evidence type="ECO:0000256" key="1">
    <source>
        <dbReference type="ARBA" id="ARBA00022801"/>
    </source>
</evidence>
<dbReference type="Pfam" id="PF00328">
    <property type="entry name" value="His_Phos_2"/>
    <property type="match status" value="1"/>
</dbReference>
<dbReference type="SUPFAM" id="SSF53254">
    <property type="entry name" value="Phosphoglycerate mutase-like"/>
    <property type="match status" value="1"/>
</dbReference>